<evidence type="ECO:0000256" key="1">
    <source>
        <dbReference type="SAM" id="MobiDB-lite"/>
    </source>
</evidence>
<sequence length="133" mass="14125">MASAATAPRPILKSSSRKSSTSSTSSCDSISSSSSSSRHCNVQFSACLSTTYLTHASTDYNRCPIDVTPNALAIPKRGCPGRTYRDEQAALAQFRMESEGRSMPALVSDDGFSSSEESGKRPNHLGSNQNQGL</sequence>
<protein>
    <submittedName>
        <fullName evidence="2">Uncharacterized protein</fullName>
    </submittedName>
</protein>
<reference evidence="3" key="2">
    <citation type="submission" date="2015-01" db="EMBL/GenBank/DDBJ databases">
        <title>Evolutionary Origins and Diversification of the Mycorrhizal Mutualists.</title>
        <authorList>
            <consortium name="DOE Joint Genome Institute"/>
            <consortium name="Mycorrhizal Genomics Consortium"/>
            <person name="Kohler A."/>
            <person name="Kuo A."/>
            <person name="Nagy L.G."/>
            <person name="Floudas D."/>
            <person name="Copeland A."/>
            <person name="Barry K.W."/>
            <person name="Cichocki N."/>
            <person name="Veneault-Fourrey C."/>
            <person name="LaButti K."/>
            <person name="Lindquist E.A."/>
            <person name="Lipzen A."/>
            <person name="Lundell T."/>
            <person name="Morin E."/>
            <person name="Murat C."/>
            <person name="Riley R."/>
            <person name="Ohm R."/>
            <person name="Sun H."/>
            <person name="Tunlid A."/>
            <person name="Henrissat B."/>
            <person name="Grigoriev I.V."/>
            <person name="Hibbett D.S."/>
            <person name="Martin F."/>
        </authorList>
    </citation>
    <scope>NUCLEOTIDE SEQUENCE [LARGE SCALE GENOMIC DNA]</scope>
    <source>
        <strain evidence="3">MUT 4182</strain>
    </source>
</reference>
<proteinExistence type="predicted"/>
<keyword evidence="3" id="KW-1185">Reference proteome</keyword>
<dbReference type="Proteomes" id="UP000054248">
    <property type="component" value="Unassembled WGS sequence"/>
</dbReference>
<dbReference type="AlphaFoldDB" id="A0A0C3KZP3"/>
<feature type="region of interest" description="Disordered" evidence="1">
    <location>
        <begin position="1"/>
        <end position="39"/>
    </location>
</feature>
<dbReference type="EMBL" id="KN823018">
    <property type="protein sequence ID" value="KIO26823.1"/>
    <property type="molecule type" value="Genomic_DNA"/>
</dbReference>
<accession>A0A0C3KZP3</accession>
<gene>
    <name evidence="2" type="ORF">M407DRAFT_196655</name>
</gene>
<organism evidence="2 3">
    <name type="scientific">Tulasnella calospora MUT 4182</name>
    <dbReference type="NCBI Taxonomy" id="1051891"/>
    <lineage>
        <taxon>Eukaryota</taxon>
        <taxon>Fungi</taxon>
        <taxon>Dikarya</taxon>
        <taxon>Basidiomycota</taxon>
        <taxon>Agaricomycotina</taxon>
        <taxon>Agaricomycetes</taxon>
        <taxon>Cantharellales</taxon>
        <taxon>Tulasnellaceae</taxon>
        <taxon>Tulasnella</taxon>
    </lineage>
</organism>
<feature type="compositionally biased region" description="Low complexity" evidence="1">
    <location>
        <begin position="17"/>
        <end position="37"/>
    </location>
</feature>
<feature type="region of interest" description="Disordered" evidence="1">
    <location>
        <begin position="96"/>
        <end position="133"/>
    </location>
</feature>
<reference evidence="2 3" key="1">
    <citation type="submission" date="2014-04" db="EMBL/GenBank/DDBJ databases">
        <authorList>
            <consortium name="DOE Joint Genome Institute"/>
            <person name="Kuo A."/>
            <person name="Girlanda M."/>
            <person name="Perotto S."/>
            <person name="Kohler A."/>
            <person name="Nagy L.G."/>
            <person name="Floudas D."/>
            <person name="Copeland A."/>
            <person name="Barry K.W."/>
            <person name="Cichocki N."/>
            <person name="Veneault-Fourrey C."/>
            <person name="LaButti K."/>
            <person name="Lindquist E.A."/>
            <person name="Lipzen A."/>
            <person name="Lundell T."/>
            <person name="Morin E."/>
            <person name="Murat C."/>
            <person name="Sun H."/>
            <person name="Tunlid A."/>
            <person name="Henrissat B."/>
            <person name="Grigoriev I.V."/>
            <person name="Hibbett D.S."/>
            <person name="Martin F."/>
            <person name="Nordberg H.P."/>
            <person name="Cantor M.N."/>
            <person name="Hua S.X."/>
        </authorList>
    </citation>
    <scope>NUCLEOTIDE SEQUENCE [LARGE SCALE GENOMIC DNA]</scope>
    <source>
        <strain evidence="2 3">MUT 4182</strain>
    </source>
</reference>
<evidence type="ECO:0000313" key="2">
    <source>
        <dbReference type="EMBL" id="KIO26823.1"/>
    </source>
</evidence>
<evidence type="ECO:0000313" key="3">
    <source>
        <dbReference type="Proteomes" id="UP000054248"/>
    </source>
</evidence>
<name>A0A0C3KZP3_9AGAM</name>
<dbReference type="OrthoDB" id="3187054at2759"/>
<dbReference type="HOGENOM" id="CLU_1908235_0_0_1"/>